<keyword evidence="6" id="KW-1185">Reference proteome</keyword>
<name>A0ABS9L744_9MICC</name>
<evidence type="ECO:0000313" key="6">
    <source>
        <dbReference type="Proteomes" id="UP001165368"/>
    </source>
</evidence>
<dbReference type="InterPro" id="IPR008920">
    <property type="entry name" value="TF_FadR/GntR_C"/>
</dbReference>
<dbReference type="InterPro" id="IPR036390">
    <property type="entry name" value="WH_DNA-bd_sf"/>
</dbReference>
<keyword evidence="1" id="KW-0805">Transcription regulation</keyword>
<dbReference type="EMBL" id="JAKLTQ010000006">
    <property type="protein sequence ID" value="MCG2622446.1"/>
    <property type="molecule type" value="Genomic_DNA"/>
</dbReference>
<dbReference type="SUPFAM" id="SSF46785">
    <property type="entry name" value="Winged helix' DNA-binding domain"/>
    <property type="match status" value="1"/>
</dbReference>
<dbReference type="SMART" id="SM00345">
    <property type="entry name" value="HTH_GNTR"/>
    <property type="match status" value="1"/>
</dbReference>
<proteinExistence type="predicted"/>
<dbReference type="Pfam" id="PF07729">
    <property type="entry name" value="FCD"/>
    <property type="match status" value="1"/>
</dbReference>
<evidence type="ECO:0000256" key="1">
    <source>
        <dbReference type="ARBA" id="ARBA00023015"/>
    </source>
</evidence>
<dbReference type="RefSeq" id="WP_237820738.1">
    <property type="nucleotide sequence ID" value="NZ_JAKLTQ010000006.1"/>
</dbReference>
<gene>
    <name evidence="5" type="ORF">LVY72_11030</name>
</gene>
<dbReference type="Pfam" id="PF00392">
    <property type="entry name" value="GntR"/>
    <property type="match status" value="1"/>
</dbReference>
<keyword evidence="2" id="KW-0238">DNA-binding</keyword>
<evidence type="ECO:0000259" key="4">
    <source>
        <dbReference type="PROSITE" id="PS50949"/>
    </source>
</evidence>
<dbReference type="PROSITE" id="PS50949">
    <property type="entry name" value="HTH_GNTR"/>
    <property type="match status" value="1"/>
</dbReference>
<keyword evidence="3" id="KW-0804">Transcription</keyword>
<protein>
    <submittedName>
        <fullName evidence="5">GntR family transcriptional regulator</fullName>
    </submittedName>
</protein>
<dbReference type="InterPro" id="IPR036388">
    <property type="entry name" value="WH-like_DNA-bd_sf"/>
</dbReference>
<sequence>MSTTTSAGSAATGSKSEQAYATLKDRITGGSLVPGYRLVLSSIADELGFSVVPVREALRRLEAEGLVKFERNVGATVAGVDAMLYLHTMQTLSVIEGAATALAAPLITAEDIAKARYLNRELRACLENFEPGRFSRLNNEFHAVLYGHCPNPHILDLVHRGWNRLSAMRASAFDLVPGRARESVQEHEKLLALIESGADAHDIEMAARAHRTATLNAYMAQNNQPPSAI</sequence>
<dbReference type="Proteomes" id="UP001165368">
    <property type="component" value="Unassembled WGS sequence"/>
</dbReference>
<evidence type="ECO:0000256" key="3">
    <source>
        <dbReference type="ARBA" id="ARBA00023163"/>
    </source>
</evidence>
<organism evidence="5 6">
    <name type="scientific">Arthrobacter hankyongi</name>
    <dbReference type="NCBI Taxonomy" id="2904801"/>
    <lineage>
        <taxon>Bacteria</taxon>
        <taxon>Bacillati</taxon>
        <taxon>Actinomycetota</taxon>
        <taxon>Actinomycetes</taxon>
        <taxon>Micrococcales</taxon>
        <taxon>Micrococcaceae</taxon>
        <taxon>Arthrobacter</taxon>
    </lineage>
</organism>
<reference evidence="5" key="1">
    <citation type="submission" date="2022-01" db="EMBL/GenBank/DDBJ databases">
        <authorList>
            <person name="Jo J.-H."/>
            <person name="Im W.-T."/>
        </authorList>
    </citation>
    <scope>NUCLEOTIDE SEQUENCE</scope>
    <source>
        <strain evidence="5">I2-34</strain>
    </source>
</reference>
<dbReference type="SUPFAM" id="SSF48008">
    <property type="entry name" value="GntR ligand-binding domain-like"/>
    <property type="match status" value="1"/>
</dbReference>
<accession>A0ABS9L744</accession>
<feature type="domain" description="HTH gntR-type" evidence="4">
    <location>
        <begin position="13"/>
        <end position="80"/>
    </location>
</feature>
<dbReference type="InterPro" id="IPR011711">
    <property type="entry name" value="GntR_C"/>
</dbReference>
<dbReference type="SMART" id="SM00895">
    <property type="entry name" value="FCD"/>
    <property type="match status" value="1"/>
</dbReference>
<dbReference type="CDD" id="cd07377">
    <property type="entry name" value="WHTH_GntR"/>
    <property type="match status" value="1"/>
</dbReference>
<evidence type="ECO:0000313" key="5">
    <source>
        <dbReference type="EMBL" id="MCG2622446.1"/>
    </source>
</evidence>
<dbReference type="Gene3D" id="1.10.10.10">
    <property type="entry name" value="Winged helix-like DNA-binding domain superfamily/Winged helix DNA-binding domain"/>
    <property type="match status" value="1"/>
</dbReference>
<dbReference type="Gene3D" id="1.20.120.530">
    <property type="entry name" value="GntR ligand-binding domain-like"/>
    <property type="match status" value="1"/>
</dbReference>
<dbReference type="PANTHER" id="PTHR43537">
    <property type="entry name" value="TRANSCRIPTIONAL REGULATOR, GNTR FAMILY"/>
    <property type="match status" value="1"/>
</dbReference>
<dbReference type="InterPro" id="IPR000524">
    <property type="entry name" value="Tscrpt_reg_HTH_GntR"/>
</dbReference>
<comment type="caution">
    <text evidence="5">The sequence shown here is derived from an EMBL/GenBank/DDBJ whole genome shotgun (WGS) entry which is preliminary data.</text>
</comment>
<dbReference type="PANTHER" id="PTHR43537:SF24">
    <property type="entry name" value="GLUCONATE OPERON TRANSCRIPTIONAL REPRESSOR"/>
    <property type="match status" value="1"/>
</dbReference>
<evidence type="ECO:0000256" key="2">
    <source>
        <dbReference type="ARBA" id="ARBA00023125"/>
    </source>
</evidence>